<evidence type="ECO:0000313" key="1">
    <source>
        <dbReference type="EMBL" id="PHM56455.1"/>
    </source>
</evidence>
<sequence length="54" mass="6085">MYSIPFIFQVTALLATLTHLDHINIELAMLPGIRSQNIRFQNISAETRNSLGIT</sequence>
<dbReference type="EMBL" id="NJAI01000002">
    <property type="protein sequence ID" value="PHM56455.1"/>
    <property type="molecule type" value="Genomic_DNA"/>
</dbReference>
<reference evidence="1 2" key="1">
    <citation type="journal article" date="2017" name="Nat. Microbiol.">
        <title>Natural product diversity associated with the nematode symbionts Photorhabdus and Xenorhabdus.</title>
        <authorList>
            <person name="Tobias N.J."/>
            <person name="Wolff H."/>
            <person name="Djahanschiri B."/>
            <person name="Grundmann F."/>
            <person name="Kronenwerth M."/>
            <person name="Shi Y.M."/>
            <person name="Simonyi S."/>
            <person name="Grun P."/>
            <person name="Shapiro-Ilan D."/>
            <person name="Pidot S.J."/>
            <person name="Stinear T.P."/>
            <person name="Ebersberger I."/>
            <person name="Bode H.B."/>
        </authorList>
    </citation>
    <scope>NUCLEOTIDE SEQUENCE [LARGE SCALE GENOMIC DNA]</scope>
    <source>
        <strain evidence="1 2">DSM 17903</strain>
    </source>
</reference>
<organism evidence="1 2">
    <name type="scientific">Xenorhabdus hominickii</name>
    <dbReference type="NCBI Taxonomy" id="351679"/>
    <lineage>
        <taxon>Bacteria</taxon>
        <taxon>Pseudomonadati</taxon>
        <taxon>Pseudomonadota</taxon>
        <taxon>Gammaproteobacteria</taxon>
        <taxon>Enterobacterales</taxon>
        <taxon>Morganellaceae</taxon>
        <taxon>Xenorhabdus</taxon>
    </lineage>
</organism>
<comment type="caution">
    <text evidence="1">The sequence shown here is derived from an EMBL/GenBank/DDBJ whole genome shotgun (WGS) entry which is preliminary data.</text>
</comment>
<accession>A0A2G0QB36</accession>
<name>A0A2G0QB36_XENHO</name>
<protein>
    <submittedName>
        <fullName evidence="1">Uncharacterized protein</fullName>
    </submittedName>
</protein>
<dbReference type="AlphaFoldDB" id="A0A2G0QB36"/>
<gene>
    <name evidence="1" type="ORF">Xhom_01946</name>
</gene>
<evidence type="ECO:0000313" key="2">
    <source>
        <dbReference type="Proteomes" id="UP000225433"/>
    </source>
</evidence>
<dbReference type="Proteomes" id="UP000225433">
    <property type="component" value="Unassembled WGS sequence"/>
</dbReference>
<proteinExistence type="predicted"/>